<organism evidence="8 9">
    <name type="scientific">Humicola insolens</name>
    <name type="common">Soft-rot fungus</name>
    <dbReference type="NCBI Taxonomy" id="85995"/>
    <lineage>
        <taxon>Eukaryota</taxon>
        <taxon>Fungi</taxon>
        <taxon>Dikarya</taxon>
        <taxon>Ascomycota</taxon>
        <taxon>Pezizomycotina</taxon>
        <taxon>Sordariomycetes</taxon>
        <taxon>Sordariomycetidae</taxon>
        <taxon>Sordariales</taxon>
        <taxon>Chaetomiaceae</taxon>
        <taxon>Mycothermus</taxon>
    </lineage>
</organism>
<comment type="caution">
    <text evidence="8">The sequence shown here is derived from an EMBL/GenBank/DDBJ whole genome shotgun (WGS) entry which is preliminary data.</text>
</comment>
<dbReference type="InterPro" id="IPR051317">
    <property type="entry name" value="Gfo/Idh/MocA_oxidoreduct"/>
</dbReference>
<evidence type="ECO:0000259" key="6">
    <source>
        <dbReference type="Pfam" id="PF01822"/>
    </source>
</evidence>
<feature type="compositionally biased region" description="Basic and acidic residues" evidence="3">
    <location>
        <begin position="72"/>
        <end position="81"/>
    </location>
</feature>
<feature type="region of interest" description="Disordered" evidence="3">
    <location>
        <begin position="60"/>
        <end position="91"/>
    </location>
</feature>
<evidence type="ECO:0000256" key="2">
    <source>
        <dbReference type="ARBA" id="ARBA00023002"/>
    </source>
</evidence>
<protein>
    <submittedName>
        <fullName evidence="8">Uncharacterized protein</fullName>
    </submittedName>
</protein>
<keyword evidence="4" id="KW-0812">Transmembrane</keyword>
<feature type="domain" description="Gfo/Idh/MocA-like oxidoreductase N-terminal" evidence="5">
    <location>
        <begin position="258"/>
        <end position="385"/>
    </location>
</feature>
<dbReference type="Pfam" id="PF22725">
    <property type="entry name" value="GFO_IDH_MocA_C3"/>
    <property type="match status" value="1"/>
</dbReference>
<sequence>MSRLYHRLQPIMSPRDGEDLPIPTRERNYGSDLQVCYYQQTPHSEHQYPQQVHGEHPWRKLGAGAAPEDDTEAGRYQHDNRPFASTATKDEPGPKLLSLTLPVLILSCLLFLVTIALVTTGIILGGRVSHLETTIAPLEALGDTVTTTDTPFTTTTTSRSSSSTSEPTLSEPLLHIVPVPGARYVGCYWDSLSRILTGAKGVHKNMTNQWCSEYCLSMAATARHFGTESGDDCYCGTMSDEALATQRAPEWKCFFQPIRVGIVGYGFSTKCFHLPFILPNPDLEVYAFLQRAPAPADPKDAPRWGHCTIDFPKAKHYRTAEEFFADENIELVIVLTSSAHGEYAEKALLAGKHVVVEKPFVATSAEADRLIALAKEKGKILTVYHNRRFDSDFRTVQHLVQKGALGDVLEADIHFDYPDPGWISGWTSKEYIPGEGMMFALGTHTIDQALVLFGRPASVTAFLRSNRGLDSEIDDTFTIILQYSGEKKNLLVTIKTAIVTHMRDQLRFFVRGTRGTFLKFGTDPQETQAIAAPGQPATSPETGVEDERIWGTLTTLDPVPDHPDPSYKPLSYERTDKHHVARYPSLPGWYRGYYENVVAAVRGQAEVCVKPETARDGLRIIELARESHEKGCTVPWS</sequence>
<dbReference type="InterPro" id="IPR036291">
    <property type="entry name" value="NAD(P)-bd_dom_sf"/>
</dbReference>
<gene>
    <name evidence="8" type="ORF">VTJ49DRAFT_5135</name>
</gene>
<feature type="transmembrane region" description="Helical" evidence="4">
    <location>
        <begin position="99"/>
        <end position="124"/>
    </location>
</feature>
<feature type="domain" description="GFO/IDH/MocA-like oxidoreductase" evidence="7">
    <location>
        <begin position="393"/>
        <end position="517"/>
    </location>
</feature>
<evidence type="ECO:0000313" key="9">
    <source>
        <dbReference type="Proteomes" id="UP001583172"/>
    </source>
</evidence>
<reference evidence="8 9" key="1">
    <citation type="journal article" date="2024" name="Commun. Biol.">
        <title>Comparative genomic analysis of thermophilic fungi reveals convergent evolutionary adaptations and gene losses.</title>
        <authorList>
            <person name="Steindorff A.S."/>
            <person name="Aguilar-Pontes M.V."/>
            <person name="Robinson A.J."/>
            <person name="Andreopoulos B."/>
            <person name="LaButti K."/>
            <person name="Kuo A."/>
            <person name="Mondo S."/>
            <person name="Riley R."/>
            <person name="Otillar R."/>
            <person name="Haridas S."/>
            <person name="Lipzen A."/>
            <person name="Grimwood J."/>
            <person name="Schmutz J."/>
            <person name="Clum A."/>
            <person name="Reid I.D."/>
            <person name="Moisan M.C."/>
            <person name="Butler G."/>
            <person name="Nguyen T.T.M."/>
            <person name="Dewar K."/>
            <person name="Conant G."/>
            <person name="Drula E."/>
            <person name="Henrissat B."/>
            <person name="Hansel C."/>
            <person name="Singer S."/>
            <person name="Hutchinson M.I."/>
            <person name="de Vries R.P."/>
            <person name="Natvig D.O."/>
            <person name="Powell A.J."/>
            <person name="Tsang A."/>
            <person name="Grigoriev I.V."/>
        </authorList>
    </citation>
    <scope>NUCLEOTIDE SEQUENCE [LARGE SCALE GENOMIC DNA]</scope>
    <source>
        <strain evidence="8 9">CBS 620.91</strain>
    </source>
</reference>
<feature type="domain" description="WSC" evidence="6">
    <location>
        <begin position="184"/>
        <end position="243"/>
    </location>
</feature>
<evidence type="ECO:0000256" key="1">
    <source>
        <dbReference type="ARBA" id="ARBA00010928"/>
    </source>
</evidence>
<comment type="similarity">
    <text evidence="1">Belongs to the Gfo/Idh/MocA family.</text>
</comment>
<proteinExistence type="inferred from homology"/>
<dbReference type="PANTHER" id="PTHR43708:SF5">
    <property type="entry name" value="CONSERVED EXPRESSED OXIDOREDUCTASE (EUROFUNG)-RELATED"/>
    <property type="match status" value="1"/>
</dbReference>
<dbReference type="InterPro" id="IPR000683">
    <property type="entry name" value="Gfo/Idh/MocA-like_OxRdtase_N"/>
</dbReference>
<dbReference type="Proteomes" id="UP001583172">
    <property type="component" value="Unassembled WGS sequence"/>
</dbReference>
<evidence type="ECO:0000259" key="7">
    <source>
        <dbReference type="Pfam" id="PF22725"/>
    </source>
</evidence>
<keyword evidence="9" id="KW-1185">Reference proteome</keyword>
<keyword evidence="4" id="KW-0472">Membrane</keyword>
<dbReference type="InterPro" id="IPR002889">
    <property type="entry name" value="WSC_carb-bd"/>
</dbReference>
<dbReference type="Pfam" id="PF01822">
    <property type="entry name" value="WSC"/>
    <property type="match status" value="1"/>
</dbReference>
<dbReference type="InterPro" id="IPR055170">
    <property type="entry name" value="GFO_IDH_MocA-like_dom"/>
</dbReference>
<feature type="region of interest" description="Disordered" evidence="3">
    <location>
        <begin position="146"/>
        <end position="168"/>
    </location>
</feature>
<dbReference type="PANTHER" id="PTHR43708">
    <property type="entry name" value="CONSERVED EXPRESSED OXIDOREDUCTASE (EUROFUNG)"/>
    <property type="match status" value="1"/>
</dbReference>
<dbReference type="Gene3D" id="3.40.50.720">
    <property type="entry name" value="NAD(P)-binding Rossmann-like Domain"/>
    <property type="match status" value="1"/>
</dbReference>
<feature type="region of interest" description="Disordered" evidence="3">
    <location>
        <begin position="1"/>
        <end position="22"/>
    </location>
</feature>
<dbReference type="EMBL" id="JAZGSY010000409">
    <property type="protein sequence ID" value="KAL1836447.1"/>
    <property type="molecule type" value="Genomic_DNA"/>
</dbReference>
<dbReference type="Gene3D" id="3.30.360.10">
    <property type="entry name" value="Dihydrodipicolinate Reductase, domain 2"/>
    <property type="match status" value="1"/>
</dbReference>
<dbReference type="SUPFAM" id="SSF51735">
    <property type="entry name" value="NAD(P)-binding Rossmann-fold domains"/>
    <property type="match status" value="1"/>
</dbReference>
<dbReference type="Pfam" id="PF01408">
    <property type="entry name" value="GFO_IDH_MocA"/>
    <property type="match status" value="1"/>
</dbReference>
<evidence type="ECO:0000256" key="3">
    <source>
        <dbReference type="SAM" id="MobiDB-lite"/>
    </source>
</evidence>
<evidence type="ECO:0000313" key="8">
    <source>
        <dbReference type="EMBL" id="KAL1836447.1"/>
    </source>
</evidence>
<name>A0ABR3V4E4_HUMIN</name>
<keyword evidence="4" id="KW-1133">Transmembrane helix</keyword>
<keyword evidence="2" id="KW-0560">Oxidoreductase</keyword>
<accession>A0ABR3V4E4</accession>
<evidence type="ECO:0000259" key="5">
    <source>
        <dbReference type="Pfam" id="PF01408"/>
    </source>
</evidence>
<evidence type="ECO:0000256" key="4">
    <source>
        <dbReference type="SAM" id="Phobius"/>
    </source>
</evidence>